<name>A0A556MYI6_9FLAO</name>
<protein>
    <submittedName>
        <fullName evidence="1">Uncharacterized protein</fullName>
    </submittedName>
</protein>
<gene>
    <name evidence="1" type="ORF">FO442_10290</name>
</gene>
<comment type="caution">
    <text evidence="1">The sequence shown here is derived from an EMBL/GenBank/DDBJ whole genome shotgun (WGS) entry which is preliminary data.</text>
</comment>
<reference evidence="1 2" key="1">
    <citation type="submission" date="2019-07" db="EMBL/GenBank/DDBJ databases">
        <authorList>
            <person name="Huq M.A."/>
        </authorList>
    </citation>
    <scope>NUCLEOTIDE SEQUENCE [LARGE SCALE GENOMIC DNA]</scope>
    <source>
        <strain evidence="1 2">MAH-3</strain>
    </source>
</reference>
<evidence type="ECO:0000313" key="1">
    <source>
        <dbReference type="EMBL" id="TSJ44976.1"/>
    </source>
</evidence>
<accession>A0A556MYI6</accession>
<dbReference type="AlphaFoldDB" id="A0A556MYI6"/>
<evidence type="ECO:0000313" key="2">
    <source>
        <dbReference type="Proteomes" id="UP000316008"/>
    </source>
</evidence>
<proteinExistence type="predicted"/>
<dbReference type="Proteomes" id="UP000316008">
    <property type="component" value="Unassembled WGS sequence"/>
</dbReference>
<keyword evidence="2" id="KW-1185">Reference proteome</keyword>
<organism evidence="1 2">
    <name type="scientific">Fluviicola chungangensis</name>
    <dbReference type="NCBI Taxonomy" id="2597671"/>
    <lineage>
        <taxon>Bacteria</taxon>
        <taxon>Pseudomonadati</taxon>
        <taxon>Bacteroidota</taxon>
        <taxon>Flavobacteriia</taxon>
        <taxon>Flavobacteriales</taxon>
        <taxon>Crocinitomicaceae</taxon>
        <taxon>Fluviicola</taxon>
    </lineage>
</organism>
<dbReference type="EMBL" id="VLPL01000004">
    <property type="protein sequence ID" value="TSJ44976.1"/>
    <property type="molecule type" value="Genomic_DNA"/>
</dbReference>
<sequence>MSKTANLEFDSVNQKIEITGLIEASIEIEYGADVDFTELVSHLTSFIDTSEVINLTVSEFDQNNGKLKTVVETIQSIFEKYTESLTIIAEEDDDDLPFDF</sequence>
<dbReference type="RefSeq" id="WP_144333097.1">
    <property type="nucleotide sequence ID" value="NZ_VLPL01000004.1"/>
</dbReference>